<name>A0A0L9U3S6_PHAAN</name>
<dbReference type="Proteomes" id="UP000053144">
    <property type="component" value="Chromosome 3"/>
</dbReference>
<organism evidence="1 2">
    <name type="scientific">Phaseolus angularis</name>
    <name type="common">Azuki bean</name>
    <name type="synonym">Vigna angularis</name>
    <dbReference type="NCBI Taxonomy" id="3914"/>
    <lineage>
        <taxon>Eukaryota</taxon>
        <taxon>Viridiplantae</taxon>
        <taxon>Streptophyta</taxon>
        <taxon>Embryophyta</taxon>
        <taxon>Tracheophyta</taxon>
        <taxon>Spermatophyta</taxon>
        <taxon>Magnoliopsida</taxon>
        <taxon>eudicotyledons</taxon>
        <taxon>Gunneridae</taxon>
        <taxon>Pentapetalae</taxon>
        <taxon>rosids</taxon>
        <taxon>fabids</taxon>
        <taxon>Fabales</taxon>
        <taxon>Fabaceae</taxon>
        <taxon>Papilionoideae</taxon>
        <taxon>50 kb inversion clade</taxon>
        <taxon>NPAAA clade</taxon>
        <taxon>indigoferoid/millettioid clade</taxon>
        <taxon>Phaseoleae</taxon>
        <taxon>Vigna</taxon>
    </lineage>
</organism>
<reference evidence="2" key="1">
    <citation type="journal article" date="2015" name="Proc. Natl. Acad. Sci. U.S.A.">
        <title>Genome sequencing of adzuki bean (Vigna angularis) provides insight into high starch and low fat accumulation and domestication.</title>
        <authorList>
            <person name="Yang K."/>
            <person name="Tian Z."/>
            <person name="Chen C."/>
            <person name="Luo L."/>
            <person name="Zhao B."/>
            <person name="Wang Z."/>
            <person name="Yu L."/>
            <person name="Li Y."/>
            <person name="Sun Y."/>
            <person name="Li W."/>
            <person name="Chen Y."/>
            <person name="Li Y."/>
            <person name="Zhang Y."/>
            <person name="Ai D."/>
            <person name="Zhao J."/>
            <person name="Shang C."/>
            <person name="Ma Y."/>
            <person name="Wu B."/>
            <person name="Wang M."/>
            <person name="Gao L."/>
            <person name="Sun D."/>
            <person name="Zhang P."/>
            <person name="Guo F."/>
            <person name="Wang W."/>
            <person name="Li Y."/>
            <person name="Wang J."/>
            <person name="Varshney R.K."/>
            <person name="Wang J."/>
            <person name="Ling H.Q."/>
            <person name="Wan P."/>
        </authorList>
    </citation>
    <scope>NUCLEOTIDE SEQUENCE</scope>
    <source>
        <strain evidence="2">cv. Jingnong 6</strain>
    </source>
</reference>
<evidence type="ECO:0000313" key="2">
    <source>
        <dbReference type="Proteomes" id="UP000053144"/>
    </source>
</evidence>
<dbReference type="AlphaFoldDB" id="A0A0L9U3S6"/>
<protein>
    <submittedName>
        <fullName evidence="1">Uncharacterized protein</fullName>
    </submittedName>
</protein>
<dbReference type="EMBL" id="CM003373">
    <property type="protein sequence ID" value="KOM37458.1"/>
    <property type="molecule type" value="Genomic_DNA"/>
</dbReference>
<sequence>MADEEQSHHGSGDGDNVAAEGFAGMTGLNASVRRSTEAVWSTTTSVLQTNAQLRPFGQLLPRFCKQSRLFGLFTLYITVAARPFGRGLFSLYITVAAEGFTGMTRLNASVRRSTETVQSTTTSVMQTSEGVRSLQSVHYSGNEAIRSTTDISSLINEAYKMVKIAVLPLRFDMLRFF</sequence>
<gene>
    <name evidence="1" type="ORF">LR48_Vigan03g084000</name>
</gene>
<dbReference type="Gramene" id="KOM37458">
    <property type="protein sequence ID" value="KOM37458"/>
    <property type="gene ID" value="LR48_Vigan03g084000"/>
</dbReference>
<evidence type="ECO:0000313" key="1">
    <source>
        <dbReference type="EMBL" id="KOM37458.1"/>
    </source>
</evidence>
<accession>A0A0L9U3S6</accession>
<proteinExistence type="predicted"/>